<organism evidence="3 4">
    <name type="scientific">Fictibacillus barbaricus</name>
    <dbReference type="NCBI Taxonomy" id="182136"/>
    <lineage>
        <taxon>Bacteria</taxon>
        <taxon>Bacillati</taxon>
        <taxon>Bacillota</taxon>
        <taxon>Bacilli</taxon>
        <taxon>Bacillales</taxon>
        <taxon>Fictibacillaceae</taxon>
        <taxon>Fictibacillus</taxon>
    </lineage>
</organism>
<dbReference type="RefSeq" id="WP_310259073.1">
    <property type="nucleotide sequence ID" value="NZ_JAVDWA010000004.1"/>
</dbReference>
<keyword evidence="4" id="KW-1185">Reference proteome</keyword>
<evidence type="ECO:0000259" key="2">
    <source>
        <dbReference type="Pfam" id="PF01370"/>
    </source>
</evidence>
<dbReference type="PANTHER" id="PTHR43000">
    <property type="entry name" value="DTDP-D-GLUCOSE 4,6-DEHYDRATASE-RELATED"/>
    <property type="match status" value="1"/>
</dbReference>
<dbReference type="Pfam" id="PF01370">
    <property type="entry name" value="Epimerase"/>
    <property type="match status" value="1"/>
</dbReference>
<dbReference type="InterPro" id="IPR001509">
    <property type="entry name" value="Epimerase_deHydtase"/>
</dbReference>
<dbReference type="InterPro" id="IPR036291">
    <property type="entry name" value="NAD(P)-bd_dom_sf"/>
</dbReference>
<protein>
    <submittedName>
        <fullName evidence="3">Nucleoside-diphosphate-sugar epimerase</fullName>
    </submittedName>
</protein>
<gene>
    <name evidence="3" type="ORF">J2X07_002535</name>
</gene>
<accession>A0ABU1U269</accession>
<evidence type="ECO:0000256" key="1">
    <source>
        <dbReference type="ARBA" id="ARBA00007637"/>
    </source>
</evidence>
<comment type="caution">
    <text evidence="3">The sequence shown here is derived from an EMBL/GenBank/DDBJ whole genome shotgun (WGS) entry which is preliminary data.</text>
</comment>
<name>A0ABU1U269_9BACL</name>
<feature type="domain" description="NAD-dependent epimerase/dehydratase" evidence="2">
    <location>
        <begin position="4"/>
        <end position="218"/>
    </location>
</feature>
<reference evidence="3 4" key="1">
    <citation type="submission" date="2023-07" db="EMBL/GenBank/DDBJ databases">
        <title>Sorghum-associated microbial communities from plants grown in Nebraska, USA.</title>
        <authorList>
            <person name="Schachtman D."/>
        </authorList>
    </citation>
    <scope>NUCLEOTIDE SEQUENCE [LARGE SCALE GENOMIC DNA]</scope>
    <source>
        <strain evidence="3 4">BE211</strain>
    </source>
</reference>
<dbReference type="SUPFAM" id="SSF51735">
    <property type="entry name" value="NAD(P)-binding Rossmann-fold domains"/>
    <property type="match status" value="1"/>
</dbReference>
<proteinExistence type="inferred from homology"/>
<dbReference type="Gene3D" id="3.40.50.720">
    <property type="entry name" value="NAD(P)-binding Rossmann-like Domain"/>
    <property type="match status" value="1"/>
</dbReference>
<dbReference type="EMBL" id="JAVDWA010000004">
    <property type="protein sequence ID" value="MDR7073548.1"/>
    <property type="molecule type" value="Genomic_DNA"/>
</dbReference>
<sequence>MSRILVMGGTEFVSKALVVHLISKGYEVDILTRGKRVIDYEGVHKHYICNRRNKNELFNTLNEIEYDYVFDISAYTEEDVRFLTSVINPNRLKRYVFCSSGAVYKSSESRLSETAETGYNPNWGQYGEDKKNAEDYLIQLYKIKGFPIIIFRPPYIYGEGNNLYREAFLFERIQYKLPIPYPGDGNTLVQFIHIDDLVNVFSSTIFNENSIGQVYNLANSEEVSWRQLIKTAISVLEQEVPKVEISTTKMNEIGVVPREFFPFRDNTFLMSTEKLKNSGLYSPEINLKVGILKAYQWYQKQNHLPNYDKMPKVDYVIDSTKVNKI</sequence>
<evidence type="ECO:0000313" key="3">
    <source>
        <dbReference type="EMBL" id="MDR7073548.1"/>
    </source>
</evidence>
<evidence type="ECO:0000313" key="4">
    <source>
        <dbReference type="Proteomes" id="UP001258181"/>
    </source>
</evidence>
<comment type="similarity">
    <text evidence="1">Belongs to the NAD(P)-dependent epimerase/dehydratase family.</text>
</comment>
<dbReference type="Proteomes" id="UP001258181">
    <property type="component" value="Unassembled WGS sequence"/>
</dbReference>